<keyword evidence="3" id="KW-1185">Reference proteome</keyword>
<protein>
    <recommendedName>
        <fullName evidence="4">PE-PGRS family protein</fullName>
    </recommendedName>
</protein>
<feature type="compositionally biased region" description="Polar residues" evidence="1">
    <location>
        <begin position="321"/>
        <end position="332"/>
    </location>
</feature>
<evidence type="ECO:0000313" key="3">
    <source>
        <dbReference type="Proteomes" id="UP000070612"/>
    </source>
</evidence>
<feature type="compositionally biased region" description="Low complexity" evidence="1">
    <location>
        <begin position="339"/>
        <end position="373"/>
    </location>
</feature>
<dbReference type="STRING" id="59750.AWC31_20585"/>
<evidence type="ECO:0008006" key="4">
    <source>
        <dbReference type="Google" id="ProtNLM"/>
    </source>
</evidence>
<proteinExistence type="predicted"/>
<gene>
    <name evidence="2" type="ORF">AFM11_04560</name>
</gene>
<evidence type="ECO:0000256" key="1">
    <source>
        <dbReference type="SAM" id="MobiDB-lite"/>
    </source>
</evidence>
<dbReference type="AlphaFoldDB" id="A0A132PTJ3"/>
<organism evidence="2 3">
    <name type="scientific">Mycolicibacterium wolinskyi</name>
    <dbReference type="NCBI Taxonomy" id="59750"/>
    <lineage>
        <taxon>Bacteria</taxon>
        <taxon>Bacillati</taxon>
        <taxon>Actinomycetota</taxon>
        <taxon>Actinomycetes</taxon>
        <taxon>Mycobacteriales</taxon>
        <taxon>Mycobacteriaceae</taxon>
        <taxon>Mycolicibacterium</taxon>
    </lineage>
</organism>
<comment type="caution">
    <text evidence="2">The sequence shown here is derived from an EMBL/GenBank/DDBJ whole genome shotgun (WGS) entry which is preliminary data.</text>
</comment>
<dbReference type="RefSeq" id="WP_067844546.1">
    <property type="nucleotide sequence ID" value="NZ_LGTW01000002.1"/>
</dbReference>
<dbReference type="Proteomes" id="UP000070612">
    <property type="component" value="Unassembled WGS sequence"/>
</dbReference>
<feature type="region of interest" description="Disordered" evidence="1">
    <location>
        <begin position="313"/>
        <end position="467"/>
    </location>
</feature>
<feature type="compositionally biased region" description="Gly residues" evidence="1">
    <location>
        <begin position="447"/>
        <end position="467"/>
    </location>
</feature>
<evidence type="ECO:0000313" key="2">
    <source>
        <dbReference type="EMBL" id="KWX25517.1"/>
    </source>
</evidence>
<reference evidence="2 3" key="1">
    <citation type="submission" date="2015-07" db="EMBL/GenBank/DDBJ databases">
        <title>A draft genome sequence of Mycobacterium wolinskyi.</title>
        <authorList>
            <person name="de Man T.J."/>
            <person name="Perry K.A."/>
            <person name="Coulliette A.D."/>
            <person name="Jensen B."/>
            <person name="Toney N.C."/>
            <person name="Limbago B.M."/>
            <person name="Noble-Wang J."/>
        </authorList>
    </citation>
    <scope>NUCLEOTIDE SEQUENCE [LARGE SCALE GENOMIC DNA]</scope>
    <source>
        <strain evidence="2 3">CDC_01</strain>
    </source>
</reference>
<feature type="compositionally biased region" description="Low complexity" evidence="1">
    <location>
        <begin position="425"/>
        <end position="437"/>
    </location>
</feature>
<dbReference type="EMBL" id="LGTW01000002">
    <property type="protein sequence ID" value="KWX25517.1"/>
    <property type="molecule type" value="Genomic_DNA"/>
</dbReference>
<name>A0A132PTJ3_9MYCO</name>
<sequence>MQLAVRSYLATGVAVAGVGVLAASPVAPPMPDLKVQAAHSSAAVELSALANPIAGYADAFSLAFQNAVALGQRVADNPAPILSQIVRNQLTSAAAIGAFVDAFGGSLSEGYAEVPAHLKVAAQQFADGDVTAALTTVQNALLGPVVQAVFDTLFLNPEVWEGFQNALRQPIANTLAIVDLLQPANIINLLGPLLAPVQVITDVVNVVGGAGDNIFAGIKDGDLEQVANAVLNFGPDLTNAILNGNSMGGGFAAGLLGPNGIVAGLITIGEIVADAITPAAAKSALAGASLLKTEAASTTVTLDVAPQAIEAPKAQEGTAVEQVSSTETAGESTTKETSAEASAPQAPAETPAEAPAQETAAEPAAPEEAAAEAPAEDAVKESPKAVPGKTGTDTSTKKANPLKDVGDGIRGALKNVGKGFKDAVSGASGKTAKPAKPAKAESTNSGGASGSEGGSSSAGGSESGGAE</sequence>
<dbReference type="PATRIC" id="fig|59750.3.peg.2791"/>
<accession>A0A132PTJ3</accession>